<dbReference type="GO" id="GO:0005737">
    <property type="term" value="C:cytoplasm"/>
    <property type="evidence" value="ECO:0007669"/>
    <property type="project" value="TreeGrafter"/>
</dbReference>
<dbReference type="PANTHER" id="PTHR11188">
    <property type="entry name" value="ARRESTIN DOMAIN CONTAINING PROTEIN"/>
    <property type="match status" value="1"/>
</dbReference>
<dbReference type="OrthoDB" id="2333384at2759"/>
<feature type="domain" description="Arrestin-like N-terminal" evidence="2">
    <location>
        <begin position="86"/>
        <end position="195"/>
    </location>
</feature>
<keyword evidence="1" id="KW-0472">Membrane</keyword>
<evidence type="ECO:0000256" key="1">
    <source>
        <dbReference type="SAM" id="Phobius"/>
    </source>
</evidence>
<dbReference type="Gene3D" id="2.60.40.640">
    <property type="match status" value="1"/>
</dbReference>
<dbReference type="AlphaFoldDB" id="A0A1X2IUJ5"/>
<name>A0A1X2IUJ5_9FUNG</name>
<keyword evidence="4" id="KW-1185">Reference proteome</keyword>
<dbReference type="PANTHER" id="PTHR11188:SF17">
    <property type="entry name" value="FI21816P1"/>
    <property type="match status" value="1"/>
</dbReference>
<dbReference type="Proteomes" id="UP000193560">
    <property type="component" value="Unassembled WGS sequence"/>
</dbReference>
<proteinExistence type="predicted"/>
<organism evidence="3 4">
    <name type="scientific">Absidia repens</name>
    <dbReference type="NCBI Taxonomy" id="90262"/>
    <lineage>
        <taxon>Eukaryota</taxon>
        <taxon>Fungi</taxon>
        <taxon>Fungi incertae sedis</taxon>
        <taxon>Mucoromycota</taxon>
        <taxon>Mucoromycotina</taxon>
        <taxon>Mucoromycetes</taxon>
        <taxon>Mucorales</taxon>
        <taxon>Cunninghamellaceae</taxon>
        <taxon>Absidia</taxon>
    </lineage>
</organism>
<keyword evidence="1" id="KW-1133">Transmembrane helix</keyword>
<dbReference type="EMBL" id="MCGE01000004">
    <property type="protein sequence ID" value="ORZ22457.1"/>
    <property type="molecule type" value="Genomic_DNA"/>
</dbReference>
<dbReference type="GO" id="GO:0015031">
    <property type="term" value="P:protein transport"/>
    <property type="evidence" value="ECO:0007669"/>
    <property type="project" value="TreeGrafter"/>
</dbReference>
<dbReference type="InterPro" id="IPR014752">
    <property type="entry name" value="Arrestin-like_C"/>
</dbReference>
<evidence type="ECO:0000259" key="2">
    <source>
        <dbReference type="Pfam" id="PF00339"/>
    </source>
</evidence>
<comment type="caution">
    <text evidence="3">The sequence shown here is derived from an EMBL/GenBank/DDBJ whole genome shotgun (WGS) entry which is preliminary data.</text>
</comment>
<reference evidence="3 4" key="1">
    <citation type="submission" date="2016-07" db="EMBL/GenBank/DDBJ databases">
        <title>Pervasive Adenine N6-methylation of Active Genes in Fungi.</title>
        <authorList>
            <consortium name="DOE Joint Genome Institute"/>
            <person name="Mondo S.J."/>
            <person name="Dannebaum R.O."/>
            <person name="Kuo R.C."/>
            <person name="Labutti K."/>
            <person name="Haridas S."/>
            <person name="Kuo A."/>
            <person name="Salamov A."/>
            <person name="Ahrendt S.R."/>
            <person name="Lipzen A."/>
            <person name="Sullivan W."/>
            <person name="Andreopoulos W.B."/>
            <person name="Clum A."/>
            <person name="Lindquist E."/>
            <person name="Daum C."/>
            <person name="Ramamoorthy G.K."/>
            <person name="Gryganskyi A."/>
            <person name="Culley D."/>
            <person name="Magnuson J.K."/>
            <person name="James T.Y."/>
            <person name="O'Malley M.A."/>
            <person name="Stajich J.E."/>
            <person name="Spatafora J.W."/>
            <person name="Visel A."/>
            <person name="Grigoriev I.V."/>
        </authorList>
    </citation>
    <scope>NUCLEOTIDE SEQUENCE [LARGE SCALE GENOMIC DNA]</scope>
    <source>
        <strain evidence="3 4">NRRL 1336</strain>
    </source>
</reference>
<dbReference type="InterPro" id="IPR050357">
    <property type="entry name" value="Arrestin_domain-protein"/>
</dbReference>
<gene>
    <name evidence="3" type="ORF">BCR42DRAFT_388649</name>
</gene>
<evidence type="ECO:0000313" key="4">
    <source>
        <dbReference type="Proteomes" id="UP000193560"/>
    </source>
</evidence>
<sequence length="436" mass="48665">MGSFCCLGVTYYNKTRINLIRQFGFMGYVKSLLITIVDNSSLAENVPTVLRNVILCYITFLFTALFSTMSLSVHLRPEFGWSLRSQPVFGPSSVFQGHVELHLTQPLVVDRVRLVFQCQECLLPYEVTPGVMRAKHNTLFGVQLSLWKSKDGHQVLDAGTYKYPFTVQMPSVQYPPSVADELYKCTYSLVAVAESYRQQQYRTLFIKEQEMLYMPFVETMLLKQPLTTVQQQSDLKVTTKLHSLDYLPGDSLLGSLTAYSTTPSSSSSSSVSKKQLEVSLKLYKTTTCLVFSEVPAVTQLVASSLVKVSPVYCGSEGSSATYSTPLDLDLPDTIVPTFTYSPVASVTYRLKLSVKRKGPLSMWAQEVTQDWPLTVGTLGAGVRSSQGLMVYSALADLPDSEQYRPKFMKAVEYEDALPLYEPDRLPDYQALPSIAV</sequence>
<evidence type="ECO:0000313" key="3">
    <source>
        <dbReference type="EMBL" id="ORZ22457.1"/>
    </source>
</evidence>
<keyword evidence="1" id="KW-0812">Transmembrane</keyword>
<feature type="transmembrane region" description="Helical" evidence="1">
    <location>
        <begin position="49"/>
        <end position="75"/>
    </location>
</feature>
<dbReference type="InterPro" id="IPR011021">
    <property type="entry name" value="Arrestin-like_N"/>
</dbReference>
<accession>A0A1X2IUJ5</accession>
<dbReference type="Pfam" id="PF00339">
    <property type="entry name" value="Arrestin_N"/>
    <property type="match status" value="1"/>
</dbReference>
<protein>
    <recommendedName>
        <fullName evidence="2">Arrestin-like N-terminal domain-containing protein</fullName>
    </recommendedName>
</protein>